<feature type="domain" description="PTS EIIB type-4" evidence="8">
    <location>
        <begin position="1"/>
        <end position="167"/>
    </location>
</feature>
<evidence type="ECO:0000259" key="8">
    <source>
        <dbReference type="PROSITE" id="PS51101"/>
    </source>
</evidence>
<keyword evidence="7" id="KW-0418">Kinase</keyword>
<keyword evidence="10" id="KW-1185">Reference proteome</keyword>
<dbReference type="Pfam" id="PF03830">
    <property type="entry name" value="PTSIIB_sorb"/>
    <property type="match status" value="1"/>
</dbReference>
<dbReference type="InterPro" id="IPR036667">
    <property type="entry name" value="PTS_IIB_sorbose-sp_sf"/>
</dbReference>
<dbReference type="PROSITE" id="PS51101">
    <property type="entry name" value="PTS_EIIB_TYPE_4"/>
    <property type="match status" value="1"/>
</dbReference>
<evidence type="ECO:0000256" key="5">
    <source>
        <dbReference type="ARBA" id="ARBA00022679"/>
    </source>
</evidence>
<evidence type="ECO:0000256" key="7">
    <source>
        <dbReference type="ARBA" id="ARBA00022777"/>
    </source>
</evidence>
<keyword evidence="4" id="KW-0762">Sugar transport</keyword>
<keyword evidence="3" id="KW-0963">Cytoplasm</keyword>
<dbReference type="Proteomes" id="UP000246036">
    <property type="component" value="Chromosome"/>
</dbReference>
<dbReference type="RefSeq" id="WP_109586880.1">
    <property type="nucleotide sequence ID" value="NZ_CP029477.1"/>
</dbReference>
<evidence type="ECO:0000256" key="1">
    <source>
        <dbReference type="ARBA" id="ARBA00004496"/>
    </source>
</evidence>
<dbReference type="EMBL" id="CP029477">
    <property type="protein sequence ID" value="AWM76092.1"/>
    <property type="molecule type" value="Genomic_DNA"/>
</dbReference>
<organism evidence="9 10">
    <name type="scientific">Lactobacillus kullabergensis</name>
    <dbReference type="NCBI Taxonomy" id="1218493"/>
    <lineage>
        <taxon>Bacteria</taxon>
        <taxon>Bacillati</taxon>
        <taxon>Bacillota</taxon>
        <taxon>Bacilli</taxon>
        <taxon>Lactobacillales</taxon>
        <taxon>Lactobacillaceae</taxon>
        <taxon>Lactobacillus</taxon>
    </lineage>
</organism>
<evidence type="ECO:0000313" key="10">
    <source>
        <dbReference type="Proteomes" id="UP000246036"/>
    </source>
</evidence>
<protein>
    <submittedName>
        <fullName evidence="9">PTS mannose/fructose/sorbose transporter subunit IIB</fullName>
    </submittedName>
</protein>
<dbReference type="Gene3D" id="3.40.35.10">
    <property type="entry name" value="Phosphotransferase system, sorbose subfamily IIB component"/>
    <property type="match status" value="1"/>
</dbReference>
<evidence type="ECO:0000256" key="3">
    <source>
        <dbReference type="ARBA" id="ARBA00022490"/>
    </source>
</evidence>
<keyword evidence="5" id="KW-0808">Transferase</keyword>
<reference evidence="9 10" key="1">
    <citation type="submission" date="2018-05" db="EMBL/GenBank/DDBJ databases">
        <title>Reference genomes for bee gut microbiota database.</title>
        <authorList>
            <person name="Ellegaard K.M."/>
        </authorList>
    </citation>
    <scope>NUCLEOTIDE SEQUENCE [LARGE SCALE GENOMIC DNA]</scope>
    <source>
        <strain evidence="9 10">ESL0186</strain>
    </source>
</reference>
<gene>
    <name evidence="9" type="ORF">DKL58_08925</name>
</gene>
<evidence type="ECO:0000313" key="9">
    <source>
        <dbReference type="EMBL" id="AWM76092.1"/>
    </source>
</evidence>
<accession>A0ABM6W2M5</accession>
<comment type="subcellular location">
    <subcellularLocation>
        <location evidence="1">Cytoplasm</location>
    </subcellularLocation>
</comment>
<evidence type="ECO:0000256" key="4">
    <source>
        <dbReference type="ARBA" id="ARBA00022597"/>
    </source>
</evidence>
<evidence type="ECO:0000256" key="2">
    <source>
        <dbReference type="ARBA" id="ARBA00022448"/>
    </source>
</evidence>
<dbReference type="InterPro" id="IPR004720">
    <property type="entry name" value="PTS_IIB_sorbose-sp"/>
</dbReference>
<sequence>MGKVIIARVDDRLIHGQVMTEMSKASGANAIFVVDNSTANDPFMKQIFLSSGTRTGLKIKIFSETQAITYWKEKQFENYNVILLAKTIQTFYKLAEAGIEINNLNIGNIGKLNHEENSKDVITTVSITKEELDLLDKLRDQYNIKVYFQTIPSSSIVKLDEADKLFK</sequence>
<name>A0ABM6W2M5_9LACO</name>
<dbReference type="SUPFAM" id="SSF52728">
    <property type="entry name" value="PTS IIb component"/>
    <property type="match status" value="1"/>
</dbReference>
<evidence type="ECO:0000256" key="6">
    <source>
        <dbReference type="ARBA" id="ARBA00022683"/>
    </source>
</evidence>
<proteinExistence type="predicted"/>
<keyword evidence="6" id="KW-0598">Phosphotransferase system</keyword>
<keyword evidence="2" id="KW-0813">Transport</keyword>